<dbReference type="EMBL" id="CP023702">
    <property type="protein sequence ID" value="QEU75750.1"/>
    <property type="molecule type" value="Genomic_DNA"/>
</dbReference>
<dbReference type="RefSeq" id="WP_150491060.1">
    <property type="nucleotide sequence ID" value="NZ_BMUV01000003.1"/>
</dbReference>
<dbReference type="KEGG" id="snk:CP967_30590"/>
<keyword evidence="3" id="KW-1185">Reference proteome</keyword>
<protein>
    <submittedName>
        <fullName evidence="2">Acyl carrier protein</fullName>
    </submittedName>
</protein>
<dbReference type="PROSITE" id="PS50075">
    <property type="entry name" value="CARRIER"/>
    <property type="match status" value="1"/>
</dbReference>
<dbReference type="Proteomes" id="UP000326178">
    <property type="component" value="Chromosome"/>
</dbReference>
<evidence type="ECO:0000313" key="2">
    <source>
        <dbReference type="EMBL" id="QEU75750.1"/>
    </source>
</evidence>
<organism evidence="2 3">
    <name type="scientific">Streptomyces nitrosporeus</name>
    <dbReference type="NCBI Taxonomy" id="28894"/>
    <lineage>
        <taxon>Bacteria</taxon>
        <taxon>Bacillati</taxon>
        <taxon>Actinomycetota</taxon>
        <taxon>Actinomycetes</taxon>
        <taxon>Kitasatosporales</taxon>
        <taxon>Streptomycetaceae</taxon>
        <taxon>Streptomyces</taxon>
    </lineage>
</organism>
<dbReference type="InterPro" id="IPR009081">
    <property type="entry name" value="PP-bd_ACP"/>
</dbReference>
<dbReference type="AlphaFoldDB" id="A0A5J6FLK7"/>
<gene>
    <name evidence="2" type="ORF">CP967_30590</name>
</gene>
<accession>A0A5J6FLK7</accession>
<name>A0A5J6FLK7_9ACTN</name>
<dbReference type="SUPFAM" id="SSF47336">
    <property type="entry name" value="ACP-like"/>
    <property type="match status" value="1"/>
</dbReference>
<proteinExistence type="predicted"/>
<feature type="domain" description="Carrier" evidence="1">
    <location>
        <begin position="8"/>
        <end position="83"/>
    </location>
</feature>
<dbReference type="Gene3D" id="1.10.1200.10">
    <property type="entry name" value="ACP-like"/>
    <property type="match status" value="1"/>
</dbReference>
<evidence type="ECO:0000313" key="3">
    <source>
        <dbReference type="Proteomes" id="UP000326178"/>
    </source>
</evidence>
<evidence type="ECO:0000259" key="1">
    <source>
        <dbReference type="PROSITE" id="PS50075"/>
    </source>
</evidence>
<dbReference type="InterPro" id="IPR036736">
    <property type="entry name" value="ACP-like_sf"/>
</dbReference>
<dbReference type="Pfam" id="PF00550">
    <property type="entry name" value="PP-binding"/>
    <property type="match status" value="1"/>
</dbReference>
<dbReference type="OrthoDB" id="4564178at2"/>
<sequence>MSENTLPGDLRETVRQIVADVLEVDTDELQDDKSFADDFDADSLLVIEMYSRFERDLRIKVPQEDVVELDTMTAVYEVIGRHRTAGVVSA</sequence>
<reference evidence="2 3" key="1">
    <citation type="submission" date="2017-09" db="EMBL/GenBank/DDBJ databases">
        <authorList>
            <person name="Lee N."/>
            <person name="Cho B.-K."/>
        </authorList>
    </citation>
    <scope>NUCLEOTIDE SEQUENCE [LARGE SCALE GENOMIC DNA]</scope>
    <source>
        <strain evidence="2 3">ATCC 12769</strain>
    </source>
</reference>